<comment type="caution">
    <text evidence="3">The sequence shown here is derived from an EMBL/GenBank/DDBJ whole genome shotgun (WGS) entry which is preliminary data.</text>
</comment>
<organism evidence="3 4">
    <name type="scientific">Pontixanthobacter aquaemixtae</name>
    <dbReference type="NCBI Taxonomy" id="1958940"/>
    <lineage>
        <taxon>Bacteria</taxon>
        <taxon>Pseudomonadati</taxon>
        <taxon>Pseudomonadota</taxon>
        <taxon>Alphaproteobacteria</taxon>
        <taxon>Sphingomonadales</taxon>
        <taxon>Erythrobacteraceae</taxon>
        <taxon>Pontixanthobacter</taxon>
    </lineage>
</organism>
<protein>
    <submittedName>
        <fullName evidence="3">Recombinase family protein</fullName>
    </submittedName>
</protein>
<keyword evidence="4" id="KW-1185">Reference proteome</keyword>
<dbReference type="SMART" id="SM00857">
    <property type="entry name" value="Resolvase"/>
    <property type="match status" value="1"/>
</dbReference>
<feature type="domain" description="Recombinase" evidence="2">
    <location>
        <begin position="165"/>
        <end position="279"/>
    </location>
</feature>
<feature type="domain" description="Resolvase/invertase-type recombinase catalytic" evidence="1">
    <location>
        <begin position="5"/>
        <end position="157"/>
    </location>
</feature>
<dbReference type="CDD" id="cd03768">
    <property type="entry name" value="SR_ResInv"/>
    <property type="match status" value="1"/>
</dbReference>
<reference evidence="3 4" key="1">
    <citation type="submission" date="2019-12" db="EMBL/GenBank/DDBJ databases">
        <title>Genomic-based taxomic classification of the family Erythrobacteraceae.</title>
        <authorList>
            <person name="Xu L."/>
        </authorList>
    </citation>
    <scope>NUCLEOTIDE SEQUENCE [LARGE SCALE GENOMIC DNA]</scope>
    <source>
        <strain evidence="3 4">KCTC 52763</strain>
    </source>
</reference>
<dbReference type="GO" id="GO:0000150">
    <property type="term" value="F:DNA strand exchange activity"/>
    <property type="evidence" value="ECO:0007669"/>
    <property type="project" value="InterPro"/>
</dbReference>
<dbReference type="InterPro" id="IPR011109">
    <property type="entry name" value="DNA_bind_recombinase_dom"/>
</dbReference>
<gene>
    <name evidence="3" type="ORF">GRI41_00400</name>
</gene>
<dbReference type="Proteomes" id="UP000442714">
    <property type="component" value="Unassembled WGS sequence"/>
</dbReference>
<evidence type="ECO:0000313" key="4">
    <source>
        <dbReference type="Proteomes" id="UP000442714"/>
    </source>
</evidence>
<evidence type="ECO:0000313" key="3">
    <source>
        <dbReference type="EMBL" id="MXO89280.1"/>
    </source>
</evidence>
<evidence type="ECO:0000259" key="1">
    <source>
        <dbReference type="PROSITE" id="PS51736"/>
    </source>
</evidence>
<dbReference type="GO" id="GO:0003677">
    <property type="term" value="F:DNA binding"/>
    <property type="evidence" value="ECO:0007669"/>
    <property type="project" value="InterPro"/>
</dbReference>
<dbReference type="SUPFAM" id="SSF53041">
    <property type="entry name" value="Resolvase-like"/>
    <property type="match status" value="1"/>
</dbReference>
<dbReference type="PANTHER" id="PTHR30461">
    <property type="entry name" value="DNA-INVERTASE FROM LAMBDOID PROPHAGE"/>
    <property type="match status" value="1"/>
</dbReference>
<sequence>MKQLRCAIYTRKSTDEGLEKDFNSLDAQREACAAYILSQSSEGWVQLADHYDDGGYSGGSMDRPALQQLLGDVAAGRVDVVVVYKIDRLTRSLADFAKIVETFDAADCSFVSVTQSFNTTSSMGRLTLNVLLSFAQFEREVAAERIRDKIAASKKRGMWMGGPVPLGYEVRDRKLLVVPEEAATVRDIMQRYLKSDGVPSLVEELERDGVVSKRRQMRDGSVKGGTPFRRGALAHLLSNRIYLGLITHKGKAYEGEHDAIVDQELFDRVQAKLALNQGRARGTANASRTSILVGRVHDDHGRPMTPCHTQNHGKHYRYYASIPRDGSKHAAVRFPAPDLEGAVVKAIGSFLSDRNRLWLSFGELPDAGLLNAVAAAGRLASKLRSTEGTALKNKLAELDLRVTVGERSINAILNLACLTGTKIEGKAGSNTVEIDVPTTTRSHGHEKRLRLNPPARSNAAPNQALVDLLGRAFEARDTLLAMDDTDVAAMPIRQRRHLERTAKLSYLAPDIVIAILDGSQPAHLSARKLVRAASLPLDWAAQRGMLLAN</sequence>
<dbReference type="PANTHER" id="PTHR30461:SF23">
    <property type="entry name" value="DNA RECOMBINASE-RELATED"/>
    <property type="match status" value="1"/>
</dbReference>
<dbReference type="InterPro" id="IPR050639">
    <property type="entry name" value="SSR_resolvase"/>
</dbReference>
<dbReference type="OrthoDB" id="7277848at2"/>
<dbReference type="Pfam" id="PF07508">
    <property type="entry name" value="Recombinase"/>
    <property type="match status" value="1"/>
</dbReference>
<dbReference type="PROSITE" id="PS51737">
    <property type="entry name" value="RECOMBINASE_DNA_BIND"/>
    <property type="match status" value="1"/>
</dbReference>
<dbReference type="InterPro" id="IPR006119">
    <property type="entry name" value="Resolv_N"/>
</dbReference>
<dbReference type="InterPro" id="IPR038109">
    <property type="entry name" value="DNA_bind_recomb_sf"/>
</dbReference>
<dbReference type="AlphaFoldDB" id="A0A844ZQD3"/>
<dbReference type="Gene3D" id="3.40.50.1390">
    <property type="entry name" value="Resolvase, N-terminal catalytic domain"/>
    <property type="match status" value="1"/>
</dbReference>
<dbReference type="Gene3D" id="3.90.1750.20">
    <property type="entry name" value="Putative Large Serine Recombinase, Chain B, Domain 2"/>
    <property type="match status" value="1"/>
</dbReference>
<name>A0A844ZQD3_9SPHN</name>
<dbReference type="EMBL" id="WTYX01000001">
    <property type="protein sequence ID" value="MXO89280.1"/>
    <property type="molecule type" value="Genomic_DNA"/>
</dbReference>
<evidence type="ECO:0000259" key="2">
    <source>
        <dbReference type="PROSITE" id="PS51737"/>
    </source>
</evidence>
<accession>A0A844ZQD3</accession>
<proteinExistence type="predicted"/>
<dbReference type="InterPro" id="IPR036162">
    <property type="entry name" value="Resolvase-like_N_sf"/>
</dbReference>
<dbReference type="PROSITE" id="PS51736">
    <property type="entry name" value="RECOMBINASES_3"/>
    <property type="match status" value="1"/>
</dbReference>
<dbReference type="Pfam" id="PF00239">
    <property type="entry name" value="Resolvase"/>
    <property type="match status" value="1"/>
</dbReference>